<dbReference type="EMBL" id="DSVQ01000001">
    <property type="protein sequence ID" value="HGT37708.1"/>
    <property type="molecule type" value="Genomic_DNA"/>
</dbReference>
<dbReference type="AlphaFoldDB" id="A0A7C4QNU0"/>
<organism evidence="1">
    <name type="scientific">Schlesneria paludicola</name>
    <dbReference type="NCBI Taxonomy" id="360056"/>
    <lineage>
        <taxon>Bacteria</taxon>
        <taxon>Pseudomonadati</taxon>
        <taxon>Planctomycetota</taxon>
        <taxon>Planctomycetia</taxon>
        <taxon>Planctomycetales</taxon>
        <taxon>Planctomycetaceae</taxon>
        <taxon>Schlesneria</taxon>
    </lineage>
</organism>
<comment type="caution">
    <text evidence="1">The sequence shown here is derived from an EMBL/GenBank/DDBJ whole genome shotgun (WGS) entry which is preliminary data.</text>
</comment>
<accession>A0A7C4QNU0</accession>
<proteinExistence type="predicted"/>
<sequence length="90" mass="9938">MNAFVDFGIAAAELTPAETIAWLVLFRDTKRDGTARTGQADIARRGRLSVRGVRKAIQSLAAKGMLMVTRRGRLNDGPSTYRLYATPRDE</sequence>
<evidence type="ECO:0000313" key="1">
    <source>
        <dbReference type="EMBL" id="HGT37708.1"/>
    </source>
</evidence>
<gene>
    <name evidence="1" type="ORF">ENS64_00320</name>
</gene>
<dbReference type="Gene3D" id="1.10.10.10">
    <property type="entry name" value="Winged helix-like DNA-binding domain superfamily/Winged helix DNA-binding domain"/>
    <property type="match status" value="1"/>
</dbReference>
<name>A0A7C4QNU0_9PLAN</name>
<protein>
    <submittedName>
        <fullName evidence="1">Transcriptional regulator</fullName>
    </submittedName>
</protein>
<reference evidence="1" key="1">
    <citation type="journal article" date="2020" name="mSystems">
        <title>Genome- and Community-Level Interaction Insights into Carbon Utilization and Element Cycling Functions of Hydrothermarchaeota in Hydrothermal Sediment.</title>
        <authorList>
            <person name="Zhou Z."/>
            <person name="Liu Y."/>
            <person name="Xu W."/>
            <person name="Pan J."/>
            <person name="Luo Z.H."/>
            <person name="Li M."/>
        </authorList>
    </citation>
    <scope>NUCLEOTIDE SEQUENCE [LARGE SCALE GENOMIC DNA]</scope>
    <source>
        <strain evidence="1">SpSt-508</strain>
    </source>
</reference>
<dbReference type="InterPro" id="IPR036388">
    <property type="entry name" value="WH-like_DNA-bd_sf"/>
</dbReference>